<protein>
    <submittedName>
        <fullName evidence="2">Peptidoglycan DD-metalloendopeptidase family protein</fullName>
    </submittedName>
</protein>
<dbReference type="SUPFAM" id="SSF51261">
    <property type="entry name" value="Duplicated hybrid motif"/>
    <property type="match status" value="1"/>
</dbReference>
<dbReference type="CDD" id="cd12797">
    <property type="entry name" value="M23_peptidase"/>
    <property type="match status" value="1"/>
</dbReference>
<gene>
    <name evidence="2" type="ORF">IDJ77_27105</name>
</gene>
<sequence>MGATEKLAACLAKYRGVVGKVVDFDAANDRLFALDLTAANTELDPDMVADTEAFTIYINKKLAGSNCRYAIGGYMEHRTIYARSAHFDTEDEPRRLHLGVDIWGDAGTPVYSPLAGIVHSFRDNDNFGDYGPTIILQHTLDGGILYSLYGHLSRSSLKGLATGQPIAPTQQIATLGRADENGHWPPHLHFQLMLDIDDAKGDYPGVGKFSEKDTLLNNIPDPALILKFSGIGTTAF</sequence>
<dbReference type="InterPro" id="IPR011055">
    <property type="entry name" value="Dup_hybrid_motif"/>
</dbReference>
<proteinExistence type="predicted"/>
<dbReference type="PANTHER" id="PTHR21666:SF270">
    <property type="entry name" value="MUREIN HYDROLASE ACTIVATOR ENVC"/>
    <property type="match status" value="1"/>
</dbReference>
<comment type="caution">
    <text evidence="2">The sequence shown here is derived from an EMBL/GenBank/DDBJ whole genome shotgun (WGS) entry which is preliminary data.</text>
</comment>
<dbReference type="RefSeq" id="WP_191192139.1">
    <property type="nucleotide sequence ID" value="NZ_JACWMY010000021.1"/>
</dbReference>
<dbReference type="Pfam" id="PF01551">
    <property type="entry name" value="Peptidase_M23"/>
    <property type="match status" value="1"/>
</dbReference>
<dbReference type="Gene3D" id="2.70.70.10">
    <property type="entry name" value="Glucose Permease (Domain IIA)"/>
    <property type="match status" value="1"/>
</dbReference>
<dbReference type="PANTHER" id="PTHR21666">
    <property type="entry name" value="PEPTIDASE-RELATED"/>
    <property type="match status" value="1"/>
</dbReference>
<reference evidence="2 3" key="1">
    <citation type="submission" date="2020-09" db="EMBL/GenBank/DDBJ databases">
        <title>Novel species of Mucilaginibacter isolated from a glacier on the Tibetan Plateau.</title>
        <authorList>
            <person name="Liu Q."/>
            <person name="Xin Y.-H."/>
        </authorList>
    </citation>
    <scope>NUCLEOTIDE SEQUENCE [LARGE SCALE GENOMIC DNA]</scope>
    <source>
        <strain evidence="2 3">ZT4R22</strain>
    </source>
</reference>
<dbReference type="InterPro" id="IPR016047">
    <property type="entry name" value="M23ase_b-sheet_dom"/>
</dbReference>
<evidence type="ECO:0000313" key="2">
    <source>
        <dbReference type="EMBL" id="MBD1367508.1"/>
    </source>
</evidence>
<dbReference type="InterPro" id="IPR050570">
    <property type="entry name" value="Cell_wall_metabolism_enzyme"/>
</dbReference>
<feature type="domain" description="M23ase beta-sheet core" evidence="1">
    <location>
        <begin position="96"/>
        <end position="193"/>
    </location>
</feature>
<organism evidence="2 3">
    <name type="scientific">Mucilaginibacter pankratovii</name>
    <dbReference type="NCBI Taxonomy" id="2772110"/>
    <lineage>
        <taxon>Bacteria</taxon>
        <taxon>Pseudomonadati</taxon>
        <taxon>Bacteroidota</taxon>
        <taxon>Sphingobacteriia</taxon>
        <taxon>Sphingobacteriales</taxon>
        <taxon>Sphingobacteriaceae</taxon>
        <taxon>Mucilaginibacter</taxon>
    </lineage>
</organism>
<accession>A0ABR7WYZ5</accession>
<name>A0ABR7WYZ5_9SPHI</name>
<evidence type="ECO:0000259" key="1">
    <source>
        <dbReference type="Pfam" id="PF01551"/>
    </source>
</evidence>
<dbReference type="Proteomes" id="UP000606600">
    <property type="component" value="Unassembled WGS sequence"/>
</dbReference>
<dbReference type="EMBL" id="JACWMY010000021">
    <property type="protein sequence ID" value="MBD1367508.1"/>
    <property type="molecule type" value="Genomic_DNA"/>
</dbReference>
<keyword evidence="3" id="KW-1185">Reference proteome</keyword>
<evidence type="ECO:0000313" key="3">
    <source>
        <dbReference type="Proteomes" id="UP000606600"/>
    </source>
</evidence>